<accession>A0A0C3EMZ4</accession>
<dbReference type="Proteomes" id="UP000053989">
    <property type="component" value="Unassembled WGS sequence"/>
</dbReference>
<dbReference type="HOGENOM" id="CLU_2211517_0_0_1"/>
<dbReference type="EMBL" id="KN822006">
    <property type="protein sequence ID" value="KIM69569.1"/>
    <property type="molecule type" value="Genomic_DNA"/>
</dbReference>
<sequence length="107" mass="11914">MGTRVIVPGCNANEVRAKHACSGCRFRRLIVDKLQATPQLKHITNCQCLEAALVDVPSARLRKRSSTSSNGMRYEMTDAHHASALIPVISHRYQRVQQMDGELRGQA</sequence>
<protein>
    <submittedName>
        <fullName evidence="1">Uncharacterized protein</fullName>
    </submittedName>
</protein>
<dbReference type="InParanoid" id="A0A0C3EMZ4"/>
<organism evidence="1 2">
    <name type="scientific">Scleroderma citrinum Foug A</name>
    <dbReference type="NCBI Taxonomy" id="1036808"/>
    <lineage>
        <taxon>Eukaryota</taxon>
        <taxon>Fungi</taxon>
        <taxon>Dikarya</taxon>
        <taxon>Basidiomycota</taxon>
        <taxon>Agaricomycotina</taxon>
        <taxon>Agaricomycetes</taxon>
        <taxon>Agaricomycetidae</taxon>
        <taxon>Boletales</taxon>
        <taxon>Sclerodermatineae</taxon>
        <taxon>Sclerodermataceae</taxon>
        <taxon>Scleroderma</taxon>
    </lineage>
</organism>
<reference evidence="1 2" key="1">
    <citation type="submission" date="2014-04" db="EMBL/GenBank/DDBJ databases">
        <authorList>
            <consortium name="DOE Joint Genome Institute"/>
            <person name="Kuo A."/>
            <person name="Kohler A."/>
            <person name="Nagy L.G."/>
            <person name="Floudas D."/>
            <person name="Copeland A."/>
            <person name="Barry K.W."/>
            <person name="Cichocki N."/>
            <person name="Veneault-Fourrey C."/>
            <person name="LaButti K."/>
            <person name="Lindquist E.A."/>
            <person name="Lipzen A."/>
            <person name="Lundell T."/>
            <person name="Morin E."/>
            <person name="Murat C."/>
            <person name="Sun H."/>
            <person name="Tunlid A."/>
            <person name="Henrissat B."/>
            <person name="Grigoriev I.V."/>
            <person name="Hibbett D.S."/>
            <person name="Martin F."/>
            <person name="Nordberg H.P."/>
            <person name="Cantor M.N."/>
            <person name="Hua S.X."/>
        </authorList>
    </citation>
    <scope>NUCLEOTIDE SEQUENCE [LARGE SCALE GENOMIC DNA]</scope>
    <source>
        <strain evidence="1 2">Foug A</strain>
    </source>
</reference>
<proteinExistence type="predicted"/>
<evidence type="ECO:0000313" key="1">
    <source>
        <dbReference type="EMBL" id="KIM69569.1"/>
    </source>
</evidence>
<gene>
    <name evidence="1" type="ORF">SCLCIDRAFT_712925</name>
</gene>
<evidence type="ECO:0000313" key="2">
    <source>
        <dbReference type="Proteomes" id="UP000053989"/>
    </source>
</evidence>
<name>A0A0C3EMZ4_9AGAM</name>
<reference evidence="2" key="2">
    <citation type="submission" date="2015-01" db="EMBL/GenBank/DDBJ databases">
        <title>Evolutionary Origins and Diversification of the Mycorrhizal Mutualists.</title>
        <authorList>
            <consortium name="DOE Joint Genome Institute"/>
            <consortium name="Mycorrhizal Genomics Consortium"/>
            <person name="Kohler A."/>
            <person name="Kuo A."/>
            <person name="Nagy L.G."/>
            <person name="Floudas D."/>
            <person name="Copeland A."/>
            <person name="Barry K.W."/>
            <person name="Cichocki N."/>
            <person name="Veneault-Fourrey C."/>
            <person name="LaButti K."/>
            <person name="Lindquist E.A."/>
            <person name="Lipzen A."/>
            <person name="Lundell T."/>
            <person name="Morin E."/>
            <person name="Murat C."/>
            <person name="Riley R."/>
            <person name="Ohm R."/>
            <person name="Sun H."/>
            <person name="Tunlid A."/>
            <person name="Henrissat B."/>
            <person name="Grigoriev I.V."/>
            <person name="Hibbett D.S."/>
            <person name="Martin F."/>
        </authorList>
    </citation>
    <scope>NUCLEOTIDE SEQUENCE [LARGE SCALE GENOMIC DNA]</scope>
    <source>
        <strain evidence="2">Foug A</strain>
    </source>
</reference>
<keyword evidence="2" id="KW-1185">Reference proteome</keyword>
<dbReference type="AlphaFoldDB" id="A0A0C3EMZ4"/>